<evidence type="ECO:0000256" key="1">
    <source>
        <dbReference type="SAM" id="MobiDB-lite"/>
    </source>
</evidence>
<sequence>MGIKQLERMRQPQLQQQPQQLHNNTSLDEYPPTTITNGGEIQHHENDPHFNFGYKYSYGVENITTTTTNNKFIIIYTTFIKTKCKYFIT</sequence>
<accession>A0A914LK82</accession>
<feature type="compositionally biased region" description="Basic and acidic residues" evidence="1">
    <location>
        <begin position="1"/>
        <end position="10"/>
    </location>
</feature>
<feature type="compositionally biased region" description="Low complexity" evidence="1">
    <location>
        <begin position="11"/>
        <end position="21"/>
    </location>
</feature>
<proteinExistence type="predicted"/>
<feature type="region of interest" description="Disordered" evidence="1">
    <location>
        <begin position="1"/>
        <end position="46"/>
    </location>
</feature>
<name>A0A914LK82_MELIC</name>
<protein>
    <submittedName>
        <fullName evidence="3">Uncharacterized protein</fullName>
    </submittedName>
</protein>
<dbReference type="Proteomes" id="UP000887563">
    <property type="component" value="Unplaced"/>
</dbReference>
<dbReference type="AlphaFoldDB" id="A0A914LK82"/>
<dbReference type="WBParaSite" id="Minc3s00585g14677">
    <property type="protein sequence ID" value="Minc3s00585g14677"/>
    <property type="gene ID" value="Minc3s00585g14677"/>
</dbReference>
<keyword evidence="2" id="KW-1185">Reference proteome</keyword>
<feature type="compositionally biased region" description="Polar residues" evidence="1">
    <location>
        <begin position="22"/>
        <end position="39"/>
    </location>
</feature>
<organism evidence="2 3">
    <name type="scientific">Meloidogyne incognita</name>
    <name type="common">Southern root-knot nematode worm</name>
    <name type="synonym">Oxyuris incognita</name>
    <dbReference type="NCBI Taxonomy" id="6306"/>
    <lineage>
        <taxon>Eukaryota</taxon>
        <taxon>Metazoa</taxon>
        <taxon>Ecdysozoa</taxon>
        <taxon>Nematoda</taxon>
        <taxon>Chromadorea</taxon>
        <taxon>Rhabditida</taxon>
        <taxon>Tylenchina</taxon>
        <taxon>Tylenchomorpha</taxon>
        <taxon>Tylenchoidea</taxon>
        <taxon>Meloidogynidae</taxon>
        <taxon>Meloidogyninae</taxon>
        <taxon>Meloidogyne</taxon>
        <taxon>Meloidogyne incognita group</taxon>
    </lineage>
</organism>
<evidence type="ECO:0000313" key="3">
    <source>
        <dbReference type="WBParaSite" id="Minc3s00585g14677"/>
    </source>
</evidence>
<reference evidence="3" key="1">
    <citation type="submission" date="2022-11" db="UniProtKB">
        <authorList>
            <consortium name="WormBaseParasite"/>
        </authorList>
    </citation>
    <scope>IDENTIFICATION</scope>
</reference>
<evidence type="ECO:0000313" key="2">
    <source>
        <dbReference type="Proteomes" id="UP000887563"/>
    </source>
</evidence>